<gene>
    <name evidence="1" type="ORF">DPMN_017353</name>
</gene>
<keyword evidence="2" id="KW-1185">Reference proteome</keyword>
<dbReference type="Proteomes" id="UP000828390">
    <property type="component" value="Unassembled WGS sequence"/>
</dbReference>
<comment type="caution">
    <text evidence="1">The sequence shown here is derived from an EMBL/GenBank/DDBJ whole genome shotgun (WGS) entry which is preliminary data.</text>
</comment>
<sequence length="258" mass="28739">MLSGLKTKPLKERQGPAVLKKKVRASNPHKSSVSGSIVRPVKKIPLTIHDEEDLLPVLLDEFPHLHLSLHTWHELWRKGLTQIEQITRAYQEVRRKKSLAQNQVCSSSKSLAQNQSLEEISRSKPGMQLKSLAQNQSLEEISRSKPGMQLKSLAQNQVCSSSKSLAQNQSLEEISRSKPGMQLKSLAQNQVCSSSKSLAQNQVCSSSKSLAQNQSLEEISRSKPGMQLKSLAQNQVCSSSKSLAQNQRQEIMVNIQRL</sequence>
<dbReference type="EMBL" id="JAIWYP010000001">
    <property type="protein sequence ID" value="KAH3893210.1"/>
    <property type="molecule type" value="Genomic_DNA"/>
</dbReference>
<reference evidence="1" key="1">
    <citation type="journal article" date="2019" name="bioRxiv">
        <title>The Genome of the Zebra Mussel, Dreissena polymorpha: A Resource for Invasive Species Research.</title>
        <authorList>
            <person name="McCartney M.A."/>
            <person name="Auch B."/>
            <person name="Kono T."/>
            <person name="Mallez S."/>
            <person name="Zhang Y."/>
            <person name="Obille A."/>
            <person name="Becker A."/>
            <person name="Abrahante J.E."/>
            <person name="Garbe J."/>
            <person name="Badalamenti J.P."/>
            <person name="Herman A."/>
            <person name="Mangelson H."/>
            <person name="Liachko I."/>
            <person name="Sullivan S."/>
            <person name="Sone E.D."/>
            <person name="Koren S."/>
            <person name="Silverstein K.A.T."/>
            <person name="Beckman K.B."/>
            <person name="Gohl D.M."/>
        </authorList>
    </citation>
    <scope>NUCLEOTIDE SEQUENCE</scope>
    <source>
        <strain evidence="1">Duluth1</strain>
        <tissue evidence="1">Whole animal</tissue>
    </source>
</reference>
<organism evidence="1 2">
    <name type="scientific">Dreissena polymorpha</name>
    <name type="common">Zebra mussel</name>
    <name type="synonym">Mytilus polymorpha</name>
    <dbReference type="NCBI Taxonomy" id="45954"/>
    <lineage>
        <taxon>Eukaryota</taxon>
        <taxon>Metazoa</taxon>
        <taxon>Spiralia</taxon>
        <taxon>Lophotrochozoa</taxon>
        <taxon>Mollusca</taxon>
        <taxon>Bivalvia</taxon>
        <taxon>Autobranchia</taxon>
        <taxon>Heteroconchia</taxon>
        <taxon>Euheterodonta</taxon>
        <taxon>Imparidentia</taxon>
        <taxon>Neoheterodontei</taxon>
        <taxon>Myida</taxon>
        <taxon>Dreissenoidea</taxon>
        <taxon>Dreissenidae</taxon>
        <taxon>Dreissena</taxon>
    </lineage>
</organism>
<accession>A0A9D4ND15</accession>
<evidence type="ECO:0000313" key="1">
    <source>
        <dbReference type="EMBL" id="KAH3893210.1"/>
    </source>
</evidence>
<dbReference type="AlphaFoldDB" id="A0A9D4ND15"/>
<evidence type="ECO:0000313" key="2">
    <source>
        <dbReference type="Proteomes" id="UP000828390"/>
    </source>
</evidence>
<reference evidence="1" key="2">
    <citation type="submission" date="2020-11" db="EMBL/GenBank/DDBJ databases">
        <authorList>
            <person name="McCartney M.A."/>
            <person name="Auch B."/>
            <person name="Kono T."/>
            <person name="Mallez S."/>
            <person name="Becker A."/>
            <person name="Gohl D.M."/>
            <person name="Silverstein K.A.T."/>
            <person name="Koren S."/>
            <person name="Bechman K.B."/>
            <person name="Herman A."/>
            <person name="Abrahante J.E."/>
            <person name="Garbe J."/>
        </authorList>
    </citation>
    <scope>NUCLEOTIDE SEQUENCE</scope>
    <source>
        <strain evidence="1">Duluth1</strain>
        <tissue evidence="1">Whole animal</tissue>
    </source>
</reference>
<protein>
    <submittedName>
        <fullName evidence="1">Uncharacterized protein</fullName>
    </submittedName>
</protein>
<proteinExistence type="predicted"/>
<name>A0A9D4ND15_DREPO</name>